<evidence type="ECO:0000256" key="1">
    <source>
        <dbReference type="SAM" id="Coils"/>
    </source>
</evidence>
<comment type="caution">
    <text evidence="3">The sequence shown here is derived from an EMBL/GenBank/DDBJ whole genome shotgun (WGS) entry which is preliminary data.</text>
</comment>
<feature type="compositionally biased region" description="Basic and acidic residues" evidence="2">
    <location>
        <begin position="109"/>
        <end position="124"/>
    </location>
</feature>
<protein>
    <submittedName>
        <fullName evidence="3">Uncharacterized protein</fullName>
    </submittedName>
</protein>
<reference evidence="3 4" key="1">
    <citation type="submission" date="2020-01" db="EMBL/GenBank/DDBJ databases">
        <authorList>
            <person name="Palmer J.M."/>
        </authorList>
    </citation>
    <scope>NUCLEOTIDE SEQUENCE [LARGE SCALE GENOMIC DNA]</scope>
    <source>
        <strain evidence="3 4">TWF970</strain>
    </source>
</reference>
<proteinExistence type="predicted"/>
<accession>A0A7C8VMH8</accession>
<evidence type="ECO:0000313" key="3">
    <source>
        <dbReference type="EMBL" id="KAF3288284.1"/>
    </source>
</evidence>
<name>A0A7C8VMH8_ORBOL</name>
<evidence type="ECO:0000313" key="4">
    <source>
        <dbReference type="Proteomes" id="UP000474640"/>
    </source>
</evidence>
<keyword evidence="1" id="KW-0175">Coiled coil</keyword>
<feature type="region of interest" description="Disordered" evidence="2">
    <location>
        <begin position="1"/>
        <end position="48"/>
    </location>
</feature>
<dbReference type="EMBL" id="JAABOJ010000003">
    <property type="protein sequence ID" value="KAF3288284.1"/>
    <property type="molecule type" value="Genomic_DNA"/>
</dbReference>
<dbReference type="OrthoDB" id="5353542at2759"/>
<feature type="compositionally biased region" description="Polar residues" evidence="2">
    <location>
        <begin position="166"/>
        <end position="177"/>
    </location>
</feature>
<gene>
    <name evidence="3" type="ORF">TWF970_005365</name>
</gene>
<feature type="coiled-coil region" evidence="1">
    <location>
        <begin position="219"/>
        <end position="246"/>
    </location>
</feature>
<organism evidence="3 4">
    <name type="scientific">Orbilia oligospora</name>
    <name type="common">Nematode-trapping fungus</name>
    <name type="synonym">Arthrobotrys oligospora</name>
    <dbReference type="NCBI Taxonomy" id="2813651"/>
    <lineage>
        <taxon>Eukaryota</taxon>
        <taxon>Fungi</taxon>
        <taxon>Dikarya</taxon>
        <taxon>Ascomycota</taxon>
        <taxon>Pezizomycotina</taxon>
        <taxon>Orbiliomycetes</taxon>
        <taxon>Orbiliales</taxon>
        <taxon>Orbiliaceae</taxon>
        <taxon>Orbilia</taxon>
    </lineage>
</organism>
<dbReference type="Proteomes" id="UP000474640">
    <property type="component" value="Unassembled WGS sequence"/>
</dbReference>
<feature type="region of interest" description="Disordered" evidence="2">
    <location>
        <begin position="87"/>
        <end position="179"/>
    </location>
</feature>
<sequence>MDTTTPETLPAEMSLPLPSAKRRRTGSGSTSSYEPDPEEAEDVSSNISGGGRVFVKTLPAATHANVIRNDGRNRKIIKAYNYRARRSYRSASAAPKSPRMQLSGPSRSQSHEVKVPSKAKDRTRLSKGSISPPNDILDAGELSITPSATFTSRRLRKRDPVRYGFANQSRPTSNAQNGEIAAESHSFNSMHHVEHQHRDAEGAHRQLEHQNVPKISSWSGEAQNRITELEKENVILEEENTTLRAQVDELCSRIGSVGPQSLETTIVKDDVFFESGFINLSKMIRDYIREFLQSKFTSPFSPSKVPTKIRDILNSEGIEWQKYLRGGKNKKVLRAIAQKYISFYLVENIIMDPVFRHNRQLRDALSTIQMAFTGDRVIRSRWRNRTMQELRLALPTPLPDAIMVEQKSRELFKDTRVLWVKNKETIETERLRRITEYAAKLATELHKLPCEIQYGFSRDNWDKLPRDIDTHPEKEFYQINVHSRHSNFQFMTVFPGIRKLSGNFGPGQGEDSSIVYLPLQLSAYH</sequence>
<evidence type="ECO:0000256" key="2">
    <source>
        <dbReference type="SAM" id="MobiDB-lite"/>
    </source>
</evidence>
<dbReference type="AlphaFoldDB" id="A0A7C8VMH8"/>